<dbReference type="EMBL" id="UOEW01000166">
    <property type="protein sequence ID" value="VAW37402.1"/>
    <property type="molecule type" value="Genomic_DNA"/>
</dbReference>
<reference evidence="5" key="1">
    <citation type="submission" date="2018-06" db="EMBL/GenBank/DDBJ databases">
        <authorList>
            <person name="Zhirakovskaya E."/>
        </authorList>
    </citation>
    <scope>NUCLEOTIDE SEQUENCE</scope>
</reference>
<feature type="transmembrane region" description="Helical" evidence="3">
    <location>
        <begin position="7"/>
        <end position="28"/>
    </location>
</feature>
<protein>
    <submittedName>
        <fullName evidence="5">Outer membrane stress sensor protease DegS</fullName>
    </submittedName>
</protein>
<dbReference type="GO" id="GO:0004252">
    <property type="term" value="F:serine-type endopeptidase activity"/>
    <property type="evidence" value="ECO:0007669"/>
    <property type="project" value="InterPro"/>
</dbReference>
<keyword evidence="3" id="KW-1133">Transmembrane helix</keyword>
<keyword evidence="3" id="KW-0472">Membrane</keyword>
<dbReference type="Pfam" id="PF13365">
    <property type="entry name" value="Trypsin_2"/>
    <property type="match status" value="1"/>
</dbReference>
<dbReference type="Gene3D" id="2.30.42.10">
    <property type="match status" value="1"/>
</dbReference>
<feature type="domain" description="PDZ" evidence="4">
    <location>
        <begin position="291"/>
        <end position="346"/>
    </location>
</feature>
<evidence type="ECO:0000256" key="2">
    <source>
        <dbReference type="ARBA" id="ARBA00022801"/>
    </source>
</evidence>
<sequence>MGNTQSILKFIIQSIVAGLAIGFLIVYFKPDILTDRSSQSSQVPAPSSYAPAVNKIAPSVVSIYAQSEVIRRRNISPELQRFMGLSSLVPQSVTQQYLGSGVVMSADGYIVTNYHVIKNATQIIVSLWDNSLLEAKLIGSDSVTDIAVLKIEALHLTPATFANSDLTQTGDIVMAIGNPYGLSQSVSLGIVSAKGRSGLDVSTIENFIQTDAAINEGNSGGALINTNGNVVGISTATFNESGAQGINFAIPANATKLIMQEILQNGKVHRGWLGIELYTPQWFYRSRIIKPKQGVMVLGVYPKYPAILAGFRQGDIITHINDTEIKNRRHYLEFIAQSKPGETLEIVGFSGGKTFRKQVQTVERPAQIR</sequence>
<accession>A0A3B0VEM8</accession>
<dbReference type="SUPFAM" id="SSF50494">
    <property type="entry name" value="Trypsin-like serine proteases"/>
    <property type="match status" value="1"/>
</dbReference>
<keyword evidence="3" id="KW-0812">Transmembrane</keyword>
<dbReference type="InterPro" id="IPR051201">
    <property type="entry name" value="Chloro_Bact_Ser_Proteases"/>
</dbReference>
<evidence type="ECO:0000256" key="3">
    <source>
        <dbReference type="SAM" id="Phobius"/>
    </source>
</evidence>
<dbReference type="PRINTS" id="PR00834">
    <property type="entry name" value="PROTEASES2C"/>
</dbReference>
<keyword evidence="1 5" id="KW-0645">Protease</keyword>
<dbReference type="SUPFAM" id="SSF50156">
    <property type="entry name" value="PDZ domain-like"/>
    <property type="match status" value="1"/>
</dbReference>
<keyword evidence="2" id="KW-0378">Hydrolase</keyword>
<dbReference type="PANTHER" id="PTHR43343:SF3">
    <property type="entry name" value="PROTEASE DO-LIKE 8, CHLOROPLASTIC"/>
    <property type="match status" value="1"/>
</dbReference>
<dbReference type="Gene3D" id="2.40.10.120">
    <property type="match status" value="1"/>
</dbReference>
<dbReference type="InterPro" id="IPR036034">
    <property type="entry name" value="PDZ_sf"/>
</dbReference>
<dbReference type="AlphaFoldDB" id="A0A3B0VEM8"/>
<dbReference type="GO" id="GO:0006508">
    <property type="term" value="P:proteolysis"/>
    <property type="evidence" value="ECO:0007669"/>
    <property type="project" value="UniProtKB-KW"/>
</dbReference>
<evidence type="ECO:0000256" key="1">
    <source>
        <dbReference type="ARBA" id="ARBA00022670"/>
    </source>
</evidence>
<dbReference type="Pfam" id="PF13180">
    <property type="entry name" value="PDZ_2"/>
    <property type="match status" value="1"/>
</dbReference>
<proteinExistence type="predicted"/>
<dbReference type="PANTHER" id="PTHR43343">
    <property type="entry name" value="PEPTIDASE S12"/>
    <property type="match status" value="1"/>
</dbReference>
<dbReference type="InterPro" id="IPR001940">
    <property type="entry name" value="Peptidase_S1C"/>
</dbReference>
<evidence type="ECO:0000313" key="5">
    <source>
        <dbReference type="EMBL" id="VAW37402.1"/>
    </source>
</evidence>
<name>A0A3B0VEM8_9ZZZZ</name>
<organism evidence="5">
    <name type="scientific">hydrothermal vent metagenome</name>
    <dbReference type="NCBI Taxonomy" id="652676"/>
    <lineage>
        <taxon>unclassified sequences</taxon>
        <taxon>metagenomes</taxon>
        <taxon>ecological metagenomes</taxon>
    </lineage>
</organism>
<gene>
    <name evidence="5" type="ORF">MNBD_GAMMA01-1009</name>
</gene>
<dbReference type="InterPro" id="IPR001478">
    <property type="entry name" value="PDZ"/>
</dbReference>
<dbReference type="InterPro" id="IPR009003">
    <property type="entry name" value="Peptidase_S1_PA"/>
</dbReference>
<evidence type="ECO:0000259" key="4">
    <source>
        <dbReference type="Pfam" id="PF13180"/>
    </source>
</evidence>